<dbReference type="PANTHER" id="PTHR44167">
    <property type="entry name" value="OVARIAN-SPECIFIC SERINE/THREONINE-PROTEIN KINASE LOK-RELATED"/>
    <property type="match status" value="1"/>
</dbReference>
<dbReference type="Gene3D" id="1.10.510.10">
    <property type="entry name" value="Transferase(Phosphotransferase) domain 1"/>
    <property type="match status" value="1"/>
</dbReference>
<dbReference type="SMART" id="SM00220">
    <property type="entry name" value="S_TKc"/>
    <property type="match status" value="1"/>
</dbReference>
<dbReference type="GO" id="GO:0005634">
    <property type="term" value="C:nucleus"/>
    <property type="evidence" value="ECO:0007669"/>
    <property type="project" value="TreeGrafter"/>
</dbReference>
<sequence>MYAYVYFAKHARGDADFGWTDVEPNNILVDHHKTTTSISTPKLGDLGDTVRVQPTTNHIIGAPIFRAPEVFLGLPWSESVDIWSFGVTILDLLTGKHFFAPPNVPEDEELFDTQYDEIAGPVLEVVHALNQITDRDPSLQQKYKRTLSDSLHAEDLDFLLHFMHVDPRDRPSAAQLLEHPWFRDV</sequence>
<evidence type="ECO:0000313" key="2">
    <source>
        <dbReference type="EMBL" id="PGG95317.1"/>
    </source>
</evidence>
<dbReference type="GO" id="GO:0044773">
    <property type="term" value="P:mitotic DNA damage checkpoint signaling"/>
    <property type="evidence" value="ECO:0007669"/>
    <property type="project" value="TreeGrafter"/>
</dbReference>
<organism evidence="2 3">
    <name type="scientific">Polytolypa hystricis (strain UAMH7299)</name>
    <dbReference type="NCBI Taxonomy" id="1447883"/>
    <lineage>
        <taxon>Eukaryota</taxon>
        <taxon>Fungi</taxon>
        <taxon>Dikarya</taxon>
        <taxon>Ascomycota</taxon>
        <taxon>Pezizomycotina</taxon>
        <taxon>Eurotiomycetes</taxon>
        <taxon>Eurotiomycetidae</taxon>
        <taxon>Onygenales</taxon>
        <taxon>Onygenales incertae sedis</taxon>
        <taxon>Polytolypa</taxon>
    </lineage>
</organism>
<dbReference type="AlphaFoldDB" id="A0A2B7WFK6"/>
<gene>
    <name evidence="2" type="ORF">AJ80_09980</name>
</gene>
<evidence type="ECO:0000313" key="3">
    <source>
        <dbReference type="Proteomes" id="UP000224634"/>
    </source>
</evidence>
<comment type="caution">
    <text evidence="2">The sequence shown here is derived from an EMBL/GenBank/DDBJ whole genome shotgun (WGS) entry which is preliminary data.</text>
</comment>
<dbReference type="SUPFAM" id="SSF56112">
    <property type="entry name" value="Protein kinase-like (PK-like)"/>
    <property type="match status" value="1"/>
</dbReference>
<name>A0A2B7WFK6_POLH7</name>
<evidence type="ECO:0000259" key="1">
    <source>
        <dbReference type="PROSITE" id="PS50011"/>
    </source>
</evidence>
<dbReference type="InterPro" id="IPR011009">
    <property type="entry name" value="Kinase-like_dom_sf"/>
</dbReference>
<accession>A0A2B7WFK6</accession>
<protein>
    <recommendedName>
        <fullName evidence="1">Protein kinase domain-containing protein</fullName>
    </recommendedName>
</protein>
<dbReference type="GO" id="GO:0004674">
    <property type="term" value="F:protein serine/threonine kinase activity"/>
    <property type="evidence" value="ECO:0007669"/>
    <property type="project" value="TreeGrafter"/>
</dbReference>
<reference evidence="2 3" key="1">
    <citation type="submission" date="2017-10" db="EMBL/GenBank/DDBJ databases">
        <title>Comparative genomics in systemic dimorphic fungi from Ajellomycetaceae.</title>
        <authorList>
            <person name="Munoz J.F."/>
            <person name="Mcewen J.G."/>
            <person name="Clay O.K."/>
            <person name="Cuomo C.A."/>
        </authorList>
    </citation>
    <scope>NUCLEOTIDE SEQUENCE [LARGE SCALE GENOMIC DNA]</scope>
    <source>
        <strain evidence="2 3">UAMH7299</strain>
    </source>
</reference>
<proteinExistence type="predicted"/>
<dbReference type="Proteomes" id="UP000224634">
    <property type="component" value="Unassembled WGS sequence"/>
</dbReference>
<dbReference type="PROSITE" id="PS50011">
    <property type="entry name" value="PROTEIN_KINASE_DOM"/>
    <property type="match status" value="1"/>
</dbReference>
<dbReference type="Pfam" id="PF00069">
    <property type="entry name" value="Pkinase"/>
    <property type="match status" value="1"/>
</dbReference>
<dbReference type="GO" id="GO:0005524">
    <property type="term" value="F:ATP binding"/>
    <property type="evidence" value="ECO:0007669"/>
    <property type="project" value="InterPro"/>
</dbReference>
<dbReference type="EMBL" id="PDNA01000457">
    <property type="protein sequence ID" value="PGG95317.1"/>
    <property type="molecule type" value="Genomic_DNA"/>
</dbReference>
<dbReference type="InterPro" id="IPR000719">
    <property type="entry name" value="Prot_kinase_dom"/>
</dbReference>
<dbReference type="OrthoDB" id="4180607at2759"/>
<keyword evidence="3" id="KW-1185">Reference proteome</keyword>
<dbReference type="STRING" id="1447883.A0A2B7WFK6"/>
<dbReference type="PANTHER" id="PTHR44167:SF24">
    <property type="entry name" value="SERINE_THREONINE-PROTEIN KINASE CHK2"/>
    <property type="match status" value="1"/>
</dbReference>
<dbReference type="GO" id="GO:0005737">
    <property type="term" value="C:cytoplasm"/>
    <property type="evidence" value="ECO:0007669"/>
    <property type="project" value="TreeGrafter"/>
</dbReference>
<feature type="domain" description="Protein kinase" evidence="1">
    <location>
        <begin position="1"/>
        <end position="182"/>
    </location>
</feature>